<dbReference type="AlphaFoldDB" id="A0A914C5V3"/>
<evidence type="ECO:0000256" key="1">
    <source>
        <dbReference type="SAM" id="MobiDB-lite"/>
    </source>
</evidence>
<proteinExistence type="predicted"/>
<reference evidence="3" key="1">
    <citation type="submission" date="2022-11" db="UniProtKB">
        <authorList>
            <consortium name="WormBaseParasite"/>
        </authorList>
    </citation>
    <scope>IDENTIFICATION</scope>
</reference>
<keyword evidence="2" id="KW-1185">Reference proteome</keyword>
<organism evidence="2 3">
    <name type="scientific">Acrobeloides nanus</name>
    <dbReference type="NCBI Taxonomy" id="290746"/>
    <lineage>
        <taxon>Eukaryota</taxon>
        <taxon>Metazoa</taxon>
        <taxon>Ecdysozoa</taxon>
        <taxon>Nematoda</taxon>
        <taxon>Chromadorea</taxon>
        <taxon>Rhabditida</taxon>
        <taxon>Tylenchina</taxon>
        <taxon>Cephalobomorpha</taxon>
        <taxon>Cephaloboidea</taxon>
        <taxon>Cephalobidae</taxon>
        <taxon>Acrobeloides</taxon>
    </lineage>
</organism>
<name>A0A914C5V3_9BILA</name>
<evidence type="ECO:0000313" key="3">
    <source>
        <dbReference type="WBParaSite" id="ACRNAN_Path_345.g1325.t1"/>
    </source>
</evidence>
<accession>A0A914C5V3</accession>
<sequence>MNKEVYRELLKKNVGRAIRRRLFHHRKVGSSNPPTTKGGTYLSIRPTLPQKPLQTTTSTACSKMGKVINDLDKLVSDVKVWIASKDRHFFTRGIDRLPYKWKAAIEEDGDYPPE</sequence>
<protein>
    <submittedName>
        <fullName evidence="3">Uncharacterized protein</fullName>
    </submittedName>
</protein>
<dbReference type="Proteomes" id="UP000887540">
    <property type="component" value="Unplaced"/>
</dbReference>
<evidence type="ECO:0000313" key="2">
    <source>
        <dbReference type="Proteomes" id="UP000887540"/>
    </source>
</evidence>
<feature type="region of interest" description="Disordered" evidence="1">
    <location>
        <begin position="27"/>
        <end position="56"/>
    </location>
</feature>
<feature type="compositionally biased region" description="Low complexity" evidence="1">
    <location>
        <begin position="46"/>
        <end position="56"/>
    </location>
</feature>
<feature type="compositionally biased region" description="Polar residues" evidence="1">
    <location>
        <begin position="29"/>
        <end position="38"/>
    </location>
</feature>
<dbReference type="WBParaSite" id="ACRNAN_Path_345.g1325.t1">
    <property type="protein sequence ID" value="ACRNAN_Path_345.g1325.t1"/>
    <property type="gene ID" value="ACRNAN_Path_345.g1325"/>
</dbReference>